<feature type="transmembrane region" description="Helical" evidence="1">
    <location>
        <begin position="41"/>
        <end position="62"/>
    </location>
</feature>
<reference evidence="2 3" key="1">
    <citation type="submission" date="2024-02" db="EMBL/GenBank/DDBJ databases">
        <title>Rubritalea halochordaticola NBRC 107102.</title>
        <authorList>
            <person name="Ichikawa N."/>
            <person name="Katano-Makiyama Y."/>
            <person name="Hidaka K."/>
        </authorList>
    </citation>
    <scope>NUCLEOTIDE SEQUENCE [LARGE SCALE GENOMIC DNA]</scope>
    <source>
        <strain evidence="2 3">NBRC 107102</strain>
    </source>
</reference>
<keyword evidence="1" id="KW-0472">Membrane</keyword>
<organism evidence="2 3">
    <name type="scientific">Rubritalea halochordaticola</name>
    <dbReference type="NCBI Taxonomy" id="714537"/>
    <lineage>
        <taxon>Bacteria</taxon>
        <taxon>Pseudomonadati</taxon>
        <taxon>Verrucomicrobiota</taxon>
        <taxon>Verrucomicrobiia</taxon>
        <taxon>Verrucomicrobiales</taxon>
        <taxon>Rubritaleaceae</taxon>
        <taxon>Rubritalea</taxon>
    </lineage>
</organism>
<keyword evidence="1" id="KW-1133">Transmembrane helix</keyword>
<accession>A0ABP9V4H2</accession>
<evidence type="ECO:0000313" key="2">
    <source>
        <dbReference type="EMBL" id="GAA5497573.1"/>
    </source>
</evidence>
<evidence type="ECO:0000313" key="3">
    <source>
        <dbReference type="Proteomes" id="UP001424741"/>
    </source>
</evidence>
<proteinExistence type="predicted"/>
<comment type="caution">
    <text evidence="2">The sequence shown here is derived from an EMBL/GenBank/DDBJ whole genome shotgun (WGS) entry which is preliminary data.</text>
</comment>
<protein>
    <submittedName>
        <fullName evidence="2">Uncharacterized protein</fullName>
    </submittedName>
</protein>
<evidence type="ECO:0000256" key="1">
    <source>
        <dbReference type="SAM" id="Phobius"/>
    </source>
</evidence>
<dbReference type="Proteomes" id="UP001424741">
    <property type="component" value="Unassembled WGS sequence"/>
</dbReference>
<name>A0ABP9V4H2_9BACT</name>
<keyword evidence="1" id="KW-0812">Transmembrane</keyword>
<dbReference type="EMBL" id="BAABRL010000017">
    <property type="protein sequence ID" value="GAA5497573.1"/>
    <property type="molecule type" value="Genomic_DNA"/>
</dbReference>
<keyword evidence="3" id="KW-1185">Reference proteome</keyword>
<sequence length="64" mass="7347">MCDEQVFYAFARIVDGFSGLVEFCIKMCYVCFSEKKDVRVLTLWFGISYIYGITPLGGTILLKF</sequence>
<gene>
    <name evidence="2" type="ORF">Rhal01_03769</name>
</gene>